<proteinExistence type="predicted"/>
<keyword evidence="2" id="KW-1185">Reference proteome</keyword>
<protein>
    <submittedName>
        <fullName evidence="1">Uncharacterized protein</fullName>
    </submittedName>
</protein>
<evidence type="ECO:0000313" key="2">
    <source>
        <dbReference type="Proteomes" id="UP000821845"/>
    </source>
</evidence>
<accession>A0ACB7TPF2</accession>
<gene>
    <name evidence="1" type="ORF">HPB50_022602</name>
</gene>
<dbReference type="Proteomes" id="UP000821845">
    <property type="component" value="Chromosome 1"/>
</dbReference>
<name>A0ACB7TPF2_HYAAI</name>
<organism evidence="1 2">
    <name type="scientific">Hyalomma asiaticum</name>
    <name type="common">Tick</name>
    <dbReference type="NCBI Taxonomy" id="266040"/>
    <lineage>
        <taxon>Eukaryota</taxon>
        <taxon>Metazoa</taxon>
        <taxon>Ecdysozoa</taxon>
        <taxon>Arthropoda</taxon>
        <taxon>Chelicerata</taxon>
        <taxon>Arachnida</taxon>
        <taxon>Acari</taxon>
        <taxon>Parasitiformes</taxon>
        <taxon>Ixodida</taxon>
        <taxon>Ixodoidea</taxon>
        <taxon>Ixodidae</taxon>
        <taxon>Hyalomminae</taxon>
        <taxon>Hyalomma</taxon>
    </lineage>
</organism>
<dbReference type="EMBL" id="CM023481">
    <property type="protein sequence ID" value="KAH6948033.1"/>
    <property type="molecule type" value="Genomic_DNA"/>
</dbReference>
<evidence type="ECO:0000313" key="1">
    <source>
        <dbReference type="EMBL" id="KAH6948033.1"/>
    </source>
</evidence>
<sequence length="119" mass="13538">MQGSLQDTIYSQKKTMGKRTRRARIPSLGDYEGRIWTPFPGEQTPFTLEVSPQDQKVQITEAYTRTSPTQIQEAHAWTSATMVSVTVSLQGRRPVTSKGDRQQGELRRRGRRFVAPRGM</sequence>
<comment type="caution">
    <text evidence="1">The sequence shown here is derived from an EMBL/GenBank/DDBJ whole genome shotgun (WGS) entry which is preliminary data.</text>
</comment>
<reference evidence="1" key="1">
    <citation type="submission" date="2020-05" db="EMBL/GenBank/DDBJ databases">
        <title>Large-scale comparative analyses of tick genomes elucidate their genetic diversity and vector capacities.</title>
        <authorList>
            <person name="Jia N."/>
            <person name="Wang J."/>
            <person name="Shi W."/>
            <person name="Du L."/>
            <person name="Sun Y."/>
            <person name="Zhan W."/>
            <person name="Jiang J."/>
            <person name="Wang Q."/>
            <person name="Zhang B."/>
            <person name="Ji P."/>
            <person name="Sakyi L.B."/>
            <person name="Cui X."/>
            <person name="Yuan T."/>
            <person name="Jiang B."/>
            <person name="Yang W."/>
            <person name="Lam T.T.-Y."/>
            <person name="Chang Q."/>
            <person name="Ding S."/>
            <person name="Wang X."/>
            <person name="Zhu J."/>
            <person name="Ruan X."/>
            <person name="Zhao L."/>
            <person name="Wei J."/>
            <person name="Que T."/>
            <person name="Du C."/>
            <person name="Cheng J."/>
            <person name="Dai P."/>
            <person name="Han X."/>
            <person name="Huang E."/>
            <person name="Gao Y."/>
            <person name="Liu J."/>
            <person name="Shao H."/>
            <person name="Ye R."/>
            <person name="Li L."/>
            <person name="Wei W."/>
            <person name="Wang X."/>
            <person name="Wang C."/>
            <person name="Yang T."/>
            <person name="Huo Q."/>
            <person name="Li W."/>
            <person name="Guo W."/>
            <person name="Chen H."/>
            <person name="Zhou L."/>
            <person name="Ni X."/>
            <person name="Tian J."/>
            <person name="Zhou Y."/>
            <person name="Sheng Y."/>
            <person name="Liu T."/>
            <person name="Pan Y."/>
            <person name="Xia L."/>
            <person name="Li J."/>
            <person name="Zhao F."/>
            <person name="Cao W."/>
        </authorList>
    </citation>
    <scope>NUCLEOTIDE SEQUENCE</scope>
    <source>
        <strain evidence="1">Hyas-2018</strain>
    </source>
</reference>